<feature type="signal peptide" evidence="10">
    <location>
        <begin position="1"/>
        <end position="33"/>
    </location>
</feature>
<keyword evidence="3" id="KW-0479">Metal-binding</keyword>
<evidence type="ECO:0000256" key="3">
    <source>
        <dbReference type="ARBA" id="ARBA00022723"/>
    </source>
</evidence>
<protein>
    <recommendedName>
        <fullName evidence="6">Multicopper oxidase CueO</fullName>
        <ecNumber evidence="5">1.16.3.4</ecNumber>
    </recommendedName>
    <alternativeName>
        <fullName evidence="7">Copper efflux oxidase</fullName>
    </alternativeName>
    <alternativeName>
        <fullName evidence="8">Cuprous oxidase</fullName>
    </alternativeName>
</protein>
<dbReference type="Pfam" id="PF07732">
    <property type="entry name" value="Cu-oxidase_3"/>
    <property type="match status" value="1"/>
</dbReference>
<dbReference type="PROSITE" id="PS51318">
    <property type="entry name" value="TAT"/>
    <property type="match status" value="1"/>
</dbReference>
<reference evidence="13 14" key="1">
    <citation type="submission" date="2018-01" db="EMBL/GenBank/DDBJ databases">
        <title>Complete genome sequence of Streptomyces lunaelactis MM109T, a Ferroverdin A producer isolated from cave moonmilk deposits.</title>
        <authorList>
            <person name="Naome A."/>
            <person name="Martinet L."/>
            <person name="Maciejewska M."/>
            <person name="Anderssen S."/>
            <person name="Adam D."/>
            <person name="Tenconi E."/>
            <person name="Deflandre B."/>
            <person name="Arguelles-Arias A."/>
            <person name="Calusinska M."/>
            <person name="Copieters W."/>
            <person name="Karim L."/>
            <person name="Hanikenne M."/>
            <person name="Baurain D."/>
            <person name="van Wezel G."/>
            <person name="Smargiasso N."/>
            <person name="de Pauw E."/>
            <person name="Delfosse P."/>
            <person name="Rigali S."/>
        </authorList>
    </citation>
    <scope>NUCLEOTIDE SEQUENCE [LARGE SCALE GENOMIC DNA]</scope>
    <source>
        <strain evidence="13 14">MM109</strain>
    </source>
</reference>
<feature type="domain" description="Plastocyanin-like" evidence="12">
    <location>
        <begin position="67"/>
        <end position="178"/>
    </location>
</feature>
<keyword evidence="10" id="KW-0732">Signal</keyword>
<dbReference type="AlphaFoldDB" id="A0A2R4TB99"/>
<dbReference type="Gene3D" id="2.60.40.420">
    <property type="entry name" value="Cupredoxins - blue copper proteins"/>
    <property type="match status" value="3"/>
</dbReference>
<dbReference type="PANTHER" id="PTHR48267:SF1">
    <property type="entry name" value="BILIRUBIN OXIDASE"/>
    <property type="match status" value="1"/>
</dbReference>
<feature type="chain" id="PRO_5015325377" description="Multicopper oxidase CueO" evidence="10">
    <location>
        <begin position="34"/>
        <end position="472"/>
    </location>
</feature>
<dbReference type="EC" id="1.16.3.4" evidence="5"/>
<evidence type="ECO:0000256" key="4">
    <source>
        <dbReference type="ARBA" id="ARBA00023002"/>
    </source>
</evidence>
<dbReference type="CDD" id="cd13890">
    <property type="entry name" value="CuRO_3_CueO_FtsP"/>
    <property type="match status" value="1"/>
</dbReference>
<dbReference type="PROSITE" id="PS00080">
    <property type="entry name" value="MULTICOPPER_OXIDASE2"/>
    <property type="match status" value="1"/>
</dbReference>
<sequence>MLNRRSLLKAGTAAGVLAAVPAGLVIAAQPRQATEPTRPFTVPLRVPRPLRPVRLADHDLYRLTTREADVAILPGTTSRVRTFNGALSPLIVARRGRPVVIEQANALDVPFSMHLHGGHVPAHSDGHPDNEVAPGRSRLFHYPNTQLASTMWVHDHSHHAHAENIYRGAAATYVLTDPAEDRLPLPKGQYDVTLQLRDAKIEENGTLVYDLHGFQDRPTFLVNGSPRPYFEVAARKYRFRLVNTSNERAFVLRLGEGEEFTHIATDGGLLPAPVPSRILQVWPAERQEIVVDFSKYPVGSKVVLQTMMTFPGEAPEVLRFDVVRSAADPSSVPGRLRPAPDLGTPTVERQFAMSFDPASQQHLINGRPFDVNRVDFRPRLGTTESWTIENKDTAFTIPHSMHPHLEHFRVVERNGKPAGPSEAGLKDTVTVMPGESARILIRFTDYTGMFMFHCHLMGHLTMGMMGQMEMVR</sequence>
<evidence type="ECO:0000256" key="5">
    <source>
        <dbReference type="ARBA" id="ARBA00038978"/>
    </source>
</evidence>
<proteinExistence type="inferred from homology"/>
<dbReference type="GeneID" id="55660172"/>
<dbReference type="SUPFAM" id="SSF49503">
    <property type="entry name" value="Cupredoxins"/>
    <property type="match status" value="3"/>
</dbReference>
<dbReference type="GO" id="GO:0005507">
    <property type="term" value="F:copper ion binding"/>
    <property type="evidence" value="ECO:0007669"/>
    <property type="project" value="InterPro"/>
</dbReference>
<dbReference type="InterPro" id="IPR002355">
    <property type="entry name" value="Cu_oxidase_Cu_BS"/>
</dbReference>
<organism evidence="13 14">
    <name type="scientific">Streptomyces lunaelactis</name>
    <dbReference type="NCBI Taxonomy" id="1535768"/>
    <lineage>
        <taxon>Bacteria</taxon>
        <taxon>Bacillati</taxon>
        <taxon>Actinomycetota</taxon>
        <taxon>Actinomycetes</taxon>
        <taxon>Kitasatosporales</taxon>
        <taxon>Streptomycetaceae</taxon>
        <taxon>Streptomyces</taxon>
    </lineage>
</organism>
<evidence type="ECO:0000256" key="6">
    <source>
        <dbReference type="ARBA" id="ARBA00041027"/>
    </source>
</evidence>
<dbReference type="OrthoDB" id="345021at2"/>
<evidence type="ECO:0000256" key="8">
    <source>
        <dbReference type="ARBA" id="ARBA00043090"/>
    </source>
</evidence>
<evidence type="ECO:0000313" key="13">
    <source>
        <dbReference type="EMBL" id="AVZ76398.1"/>
    </source>
</evidence>
<dbReference type="EMBL" id="CP026304">
    <property type="protein sequence ID" value="AVZ76398.1"/>
    <property type="molecule type" value="Genomic_DNA"/>
</dbReference>
<evidence type="ECO:0000259" key="12">
    <source>
        <dbReference type="Pfam" id="PF07732"/>
    </source>
</evidence>
<dbReference type="PANTHER" id="PTHR48267">
    <property type="entry name" value="CUPREDOXIN SUPERFAMILY PROTEIN"/>
    <property type="match status" value="1"/>
</dbReference>
<keyword evidence="14" id="KW-1185">Reference proteome</keyword>
<comment type="similarity">
    <text evidence="1">Belongs to the multicopper oxidase family.</text>
</comment>
<dbReference type="RefSeq" id="WP_108153685.1">
    <property type="nucleotide sequence ID" value="NZ_CP026304.1"/>
</dbReference>
<comment type="subunit">
    <text evidence="2">Monomer.</text>
</comment>
<gene>
    <name evidence="13" type="ORF">SLUN_33525</name>
</gene>
<feature type="domain" description="Plastocyanin-like" evidence="11">
    <location>
        <begin position="350"/>
        <end position="468"/>
    </location>
</feature>
<accession>A0A2R4TB99</accession>
<dbReference type="GO" id="GO:0016491">
    <property type="term" value="F:oxidoreductase activity"/>
    <property type="evidence" value="ECO:0007669"/>
    <property type="project" value="UniProtKB-KW"/>
</dbReference>
<evidence type="ECO:0000256" key="10">
    <source>
        <dbReference type="SAM" id="SignalP"/>
    </source>
</evidence>
<evidence type="ECO:0000259" key="11">
    <source>
        <dbReference type="Pfam" id="PF07731"/>
    </source>
</evidence>
<keyword evidence="4" id="KW-0560">Oxidoreductase</keyword>
<dbReference type="InterPro" id="IPR006311">
    <property type="entry name" value="TAT_signal"/>
</dbReference>
<comment type="catalytic activity">
    <reaction evidence="9">
        <text>4 Cu(+) + O2 + 4 H(+) = 4 Cu(2+) + 2 H2O</text>
        <dbReference type="Rhea" id="RHEA:30083"/>
        <dbReference type="ChEBI" id="CHEBI:15377"/>
        <dbReference type="ChEBI" id="CHEBI:15378"/>
        <dbReference type="ChEBI" id="CHEBI:15379"/>
        <dbReference type="ChEBI" id="CHEBI:29036"/>
        <dbReference type="ChEBI" id="CHEBI:49552"/>
        <dbReference type="EC" id="1.16.3.4"/>
    </reaction>
    <physiologicalReaction direction="left-to-right" evidence="9">
        <dbReference type="Rhea" id="RHEA:30084"/>
    </physiologicalReaction>
</comment>
<dbReference type="Proteomes" id="UP000244201">
    <property type="component" value="Chromosome"/>
</dbReference>
<dbReference type="InterPro" id="IPR011707">
    <property type="entry name" value="Cu-oxidase-like_N"/>
</dbReference>
<name>A0A2R4TB99_9ACTN</name>
<evidence type="ECO:0000256" key="2">
    <source>
        <dbReference type="ARBA" id="ARBA00011245"/>
    </source>
</evidence>
<dbReference type="InterPro" id="IPR008972">
    <property type="entry name" value="Cupredoxin"/>
</dbReference>
<dbReference type="KEGG" id="slk:SLUN_33525"/>
<dbReference type="Pfam" id="PF07731">
    <property type="entry name" value="Cu-oxidase_2"/>
    <property type="match status" value="1"/>
</dbReference>
<evidence type="ECO:0000313" key="14">
    <source>
        <dbReference type="Proteomes" id="UP000244201"/>
    </source>
</evidence>
<dbReference type="InterPro" id="IPR045087">
    <property type="entry name" value="Cu-oxidase_fam"/>
</dbReference>
<evidence type="ECO:0000256" key="7">
    <source>
        <dbReference type="ARBA" id="ARBA00042896"/>
    </source>
</evidence>
<dbReference type="InterPro" id="IPR011706">
    <property type="entry name" value="Cu-oxidase_C"/>
</dbReference>
<evidence type="ECO:0000256" key="1">
    <source>
        <dbReference type="ARBA" id="ARBA00010609"/>
    </source>
</evidence>
<evidence type="ECO:0000256" key="9">
    <source>
        <dbReference type="ARBA" id="ARBA00048092"/>
    </source>
</evidence>